<dbReference type="RefSeq" id="WP_280041340.1">
    <property type="nucleotide sequence ID" value="NZ_CP162607.1"/>
</dbReference>
<organism evidence="2">
    <name type="scientific">Pseudomonas sp. Hg7Tf</name>
    <dbReference type="NCBI Taxonomy" id="3236988"/>
    <lineage>
        <taxon>Bacteria</taxon>
        <taxon>Pseudomonadati</taxon>
        <taxon>Pseudomonadota</taxon>
        <taxon>Gammaproteobacteria</taxon>
        <taxon>Pseudomonadales</taxon>
        <taxon>Pseudomonadaceae</taxon>
        <taxon>Pseudomonas</taxon>
    </lineage>
</organism>
<name>A0AB39I691_9PSED</name>
<accession>A0AB39I691</accession>
<sequence>MTNSSDTSSDQGPKPKGVTISSLIPTKRQVETSIGPLFVRRAIRTDWPVLENSPPQDLGAEVIKLLASRVEDKKDITHLNQQDWEALGEADLKALATAISSHNKWDELPADAGLQELGEKVAAAVKKERDRSRAVLEEMRKSIDSSYSFLGNTTLDKLQKQMENMSKIHQDIFNPDVLGIAGRFANVLDEPVVKPKLDYVNVDRIIPNIKDTPLGRATLEGVENTRKTAEKMDNLAVVVAELNQTLIKDVLPAWFKNVKEGQLGAEKAAKQAAKSLGWTKWAVIVSVAVTMLATFWQVDVSKTLDKDSSAQQARAEGVLREQLQSQRELIEHQKQTQQLLRDQIAELQMVNENQALNEDLLRKQIADQRRLYEQNSRSQAAVLKAIAGKAVSPPASAPK</sequence>
<feature type="region of interest" description="Disordered" evidence="1">
    <location>
        <begin position="1"/>
        <end position="24"/>
    </location>
</feature>
<reference evidence="2" key="1">
    <citation type="submission" date="2024-07" db="EMBL/GenBank/DDBJ databases">
        <title>Identification and characteristics of a novel species of coltsfoot's symbiotic bacteria.</title>
        <authorList>
            <person name="Juszczyk A."/>
            <person name="Jasielczuk I."/>
            <person name="Gurgul A."/>
            <person name="Rogala M."/>
            <person name="Kowalczyk A."/>
            <person name="Szmatola T."/>
            <person name="Kosecka-Strojek M."/>
            <person name="Arent Z."/>
            <person name="Latowski D."/>
        </authorList>
    </citation>
    <scope>NUCLEOTIDE SEQUENCE</scope>
    <source>
        <strain evidence="2">Hg7Tf</strain>
    </source>
</reference>
<evidence type="ECO:0000313" key="2">
    <source>
        <dbReference type="EMBL" id="XDK38280.1"/>
    </source>
</evidence>
<feature type="compositionally biased region" description="Polar residues" evidence="1">
    <location>
        <begin position="1"/>
        <end position="11"/>
    </location>
</feature>
<dbReference type="AlphaFoldDB" id="A0AB39I691"/>
<proteinExistence type="predicted"/>
<gene>
    <name evidence="2" type="ORF">AB4Y39_06340</name>
</gene>
<dbReference type="EMBL" id="CP162607">
    <property type="protein sequence ID" value="XDK38280.1"/>
    <property type="molecule type" value="Genomic_DNA"/>
</dbReference>
<protein>
    <submittedName>
        <fullName evidence="2">Uncharacterized protein</fullName>
    </submittedName>
</protein>
<evidence type="ECO:0000256" key="1">
    <source>
        <dbReference type="SAM" id="MobiDB-lite"/>
    </source>
</evidence>